<dbReference type="GO" id="GO:0016757">
    <property type="term" value="F:glycosyltransferase activity"/>
    <property type="evidence" value="ECO:0007669"/>
    <property type="project" value="InterPro"/>
</dbReference>
<dbReference type="Proteomes" id="UP000321629">
    <property type="component" value="Unassembled WGS sequence"/>
</dbReference>
<keyword evidence="1" id="KW-0808">Transferase</keyword>
<accession>A0A5C7DTI9</accession>
<reference evidence="1 2" key="1">
    <citation type="submission" date="2019-07" db="EMBL/GenBank/DDBJ databases">
        <title>Rapid identification of Enteric Bacteria from Whole Genome Sequences (WGS) using Average Nucleotide Identity (ANI).</title>
        <authorList>
            <person name="Lane C."/>
        </authorList>
    </citation>
    <scope>NUCLEOTIDE SEQUENCE [LARGE SCALE GENOMIC DNA]</scope>
    <source>
        <strain evidence="1 2">2016D-0084</strain>
    </source>
</reference>
<sequence>MQEKYNQKYLIKRLKIYILILAYKRYKKNKNLINKFLYNNRINNFIIINPFSISTKFNLNIFLYFDLIQKILNTKNISIVIPTYNRVYKYFIEKITEFDSKLLTKIFIFQNNNDILNLVELISKSKCVISPSTGVIHIANNLKISSMGLYSKKDSIYWSTYNKNYVFIDAIHNKFSRNDADKIISDVINKLQKYIS</sequence>
<name>A0A5C7DTI9_9BACT</name>
<comment type="caution">
    <text evidence="1">The sequence shown here is derived from an EMBL/GenBank/DDBJ whole genome shotgun (WGS) entry which is preliminary data.</text>
</comment>
<dbReference type="Gene3D" id="3.40.50.2000">
    <property type="entry name" value="Glycogen Phosphorylase B"/>
    <property type="match status" value="1"/>
</dbReference>
<evidence type="ECO:0000313" key="2">
    <source>
        <dbReference type="Proteomes" id="UP000321629"/>
    </source>
</evidence>
<dbReference type="Pfam" id="PF01075">
    <property type="entry name" value="Glyco_transf_9"/>
    <property type="match status" value="1"/>
</dbReference>
<organism evidence="1 2">
    <name type="scientific">Campylobacter volucris</name>
    <dbReference type="NCBI Taxonomy" id="1031542"/>
    <lineage>
        <taxon>Bacteria</taxon>
        <taxon>Pseudomonadati</taxon>
        <taxon>Campylobacterota</taxon>
        <taxon>Epsilonproteobacteria</taxon>
        <taxon>Campylobacterales</taxon>
        <taxon>Campylobacteraceae</taxon>
        <taxon>Campylobacter</taxon>
    </lineage>
</organism>
<gene>
    <name evidence="1" type="ORF">FPD38_04740</name>
</gene>
<evidence type="ECO:0000313" key="1">
    <source>
        <dbReference type="EMBL" id="TXE88145.1"/>
    </source>
</evidence>
<dbReference type="InterPro" id="IPR002201">
    <property type="entry name" value="Glyco_trans_9"/>
</dbReference>
<dbReference type="SUPFAM" id="SSF53756">
    <property type="entry name" value="UDP-Glycosyltransferase/glycogen phosphorylase"/>
    <property type="match status" value="1"/>
</dbReference>
<dbReference type="RefSeq" id="WP_147555598.1">
    <property type="nucleotide sequence ID" value="NZ_VOWJ01000023.1"/>
</dbReference>
<protein>
    <submittedName>
        <fullName evidence="1">Glycosyltransferase family 9 protein</fullName>
    </submittedName>
</protein>
<dbReference type="EMBL" id="VOWJ01000023">
    <property type="protein sequence ID" value="TXE88145.1"/>
    <property type="molecule type" value="Genomic_DNA"/>
</dbReference>
<proteinExistence type="predicted"/>
<dbReference type="AlphaFoldDB" id="A0A5C7DTI9"/>